<name>A0A9J6EYH9_RHIMP</name>
<gene>
    <name evidence="4" type="ORF">HPB51_005675</name>
</gene>
<comment type="caution">
    <text evidence="4">The sequence shown here is derived from an EMBL/GenBank/DDBJ whole genome shotgun (WGS) entry which is preliminary data.</text>
</comment>
<dbReference type="Proteomes" id="UP000821866">
    <property type="component" value="Chromosome 1"/>
</dbReference>
<dbReference type="InterPro" id="IPR057251">
    <property type="entry name" value="FP_C"/>
</dbReference>
<feature type="transmembrane region" description="Helical" evidence="2">
    <location>
        <begin position="82"/>
        <end position="106"/>
    </location>
</feature>
<dbReference type="VEuPathDB" id="VectorBase:LOC119161659"/>
<keyword evidence="2" id="KW-0812">Transmembrane</keyword>
<dbReference type="AlphaFoldDB" id="A0A9J6EYH9"/>
<keyword evidence="1" id="KW-0175">Coiled coil</keyword>
<sequence>MLPCDACLVVPYAGRKAIRPMTCMCGAAEPYIGIYTVVQLVFIGVLLFAVFVYVCGLLVVARGGSAGCCNYRSGRWCFSFGACLFVLMFAFVALASTAGLLGGVMATRVGCTLADHPGQAVLIEPIRFFFVDHCLPVGGLCGNHLPAIKFHRIVCHFHATISSDQLISPTEATDDLTAGGHHHHPSFTIKVTDPEDSGSLAAAVAEPADLLIFVCLRSGKSVEITEGRPEAEVDIRSILSGISQKLDELLPLRETVPNIERSIQLMSDKYDEMLTRLAAQEKDTKEIRKRLERLEQDACASDDASKKLEADLNELEWRSRKFNLEIHGVSVSEGENLLAKVNSVASMIDVCALDAADVAAIHRLPCKFGKTPGIIVRYVRQSVRDEWLHNRSKLREKKSSLFIQENLTSQSRQLLREAKEWARENRYKYAWHKNGKILLRKSDGDSVLVVRHRTDFPV</sequence>
<reference evidence="4" key="2">
    <citation type="submission" date="2021-09" db="EMBL/GenBank/DDBJ databases">
        <authorList>
            <person name="Jia N."/>
            <person name="Wang J."/>
            <person name="Shi W."/>
            <person name="Du L."/>
            <person name="Sun Y."/>
            <person name="Zhan W."/>
            <person name="Jiang J."/>
            <person name="Wang Q."/>
            <person name="Zhang B."/>
            <person name="Ji P."/>
            <person name="Sakyi L.B."/>
            <person name="Cui X."/>
            <person name="Yuan T."/>
            <person name="Jiang B."/>
            <person name="Yang W."/>
            <person name="Lam T.T.-Y."/>
            <person name="Chang Q."/>
            <person name="Ding S."/>
            <person name="Wang X."/>
            <person name="Zhu J."/>
            <person name="Ruan X."/>
            <person name="Zhao L."/>
            <person name="Wei J."/>
            <person name="Que T."/>
            <person name="Du C."/>
            <person name="Cheng J."/>
            <person name="Dai P."/>
            <person name="Han X."/>
            <person name="Huang E."/>
            <person name="Gao Y."/>
            <person name="Liu J."/>
            <person name="Shao H."/>
            <person name="Ye R."/>
            <person name="Li L."/>
            <person name="Wei W."/>
            <person name="Wang X."/>
            <person name="Wang C."/>
            <person name="Huo Q."/>
            <person name="Li W."/>
            <person name="Guo W."/>
            <person name="Chen H."/>
            <person name="Chen S."/>
            <person name="Zhou L."/>
            <person name="Zhou L."/>
            <person name="Ni X."/>
            <person name="Tian J."/>
            <person name="Zhou Y."/>
            <person name="Sheng Y."/>
            <person name="Liu T."/>
            <person name="Pan Y."/>
            <person name="Xia L."/>
            <person name="Li J."/>
            <person name="Zhao F."/>
            <person name="Cao W."/>
        </authorList>
    </citation>
    <scope>NUCLEOTIDE SEQUENCE</scope>
    <source>
        <strain evidence="4">Rmic-2018</strain>
        <tissue evidence="4">Larvae</tissue>
    </source>
</reference>
<reference evidence="4" key="1">
    <citation type="journal article" date="2020" name="Cell">
        <title>Large-Scale Comparative Analyses of Tick Genomes Elucidate Their Genetic Diversity and Vector Capacities.</title>
        <authorList>
            <consortium name="Tick Genome and Microbiome Consortium (TIGMIC)"/>
            <person name="Jia N."/>
            <person name="Wang J."/>
            <person name="Shi W."/>
            <person name="Du L."/>
            <person name="Sun Y."/>
            <person name="Zhan W."/>
            <person name="Jiang J.F."/>
            <person name="Wang Q."/>
            <person name="Zhang B."/>
            <person name="Ji P."/>
            <person name="Bell-Sakyi L."/>
            <person name="Cui X.M."/>
            <person name="Yuan T.T."/>
            <person name="Jiang B.G."/>
            <person name="Yang W.F."/>
            <person name="Lam T.T."/>
            <person name="Chang Q.C."/>
            <person name="Ding S.J."/>
            <person name="Wang X.J."/>
            <person name="Zhu J.G."/>
            <person name="Ruan X.D."/>
            <person name="Zhao L."/>
            <person name="Wei J.T."/>
            <person name="Ye R.Z."/>
            <person name="Que T.C."/>
            <person name="Du C.H."/>
            <person name="Zhou Y.H."/>
            <person name="Cheng J.X."/>
            <person name="Dai P.F."/>
            <person name="Guo W.B."/>
            <person name="Han X.H."/>
            <person name="Huang E.J."/>
            <person name="Li L.F."/>
            <person name="Wei W."/>
            <person name="Gao Y.C."/>
            <person name="Liu J.Z."/>
            <person name="Shao H.Z."/>
            <person name="Wang X."/>
            <person name="Wang C.C."/>
            <person name="Yang T.C."/>
            <person name="Huo Q.B."/>
            <person name="Li W."/>
            <person name="Chen H.Y."/>
            <person name="Chen S.E."/>
            <person name="Zhou L.G."/>
            <person name="Ni X.B."/>
            <person name="Tian J.H."/>
            <person name="Sheng Y."/>
            <person name="Liu T."/>
            <person name="Pan Y.S."/>
            <person name="Xia L.Y."/>
            <person name="Li J."/>
            <person name="Zhao F."/>
            <person name="Cao W.C."/>
        </authorList>
    </citation>
    <scope>NUCLEOTIDE SEQUENCE</scope>
    <source>
        <strain evidence="4">Rmic-2018</strain>
    </source>
</reference>
<evidence type="ECO:0000256" key="2">
    <source>
        <dbReference type="SAM" id="Phobius"/>
    </source>
</evidence>
<evidence type="ECO:0000313" key="4">
    <source>
        <dbReference type="EMBL" id="KAH8039345.1"/>
    </source>
</evidence>
<keyword evidence="2" id="KW-0472">Membrane</keyword>
<feature type="domain" description="FP protein C-terminal" evidence="3">
    <location>
        <begin position="408"/>
        <end position="455"/>
    </location>
</feature>
<feature type="coiled-coil region" evidence="1">
    <location>
        <begin position="277"/>
        <end position="325"/>
    </location>
</feature>
<evidence type="ECO:0000256" key="1">
    <source>
        <dbReference type="SAM" id="Coils"/>
    </source>
</evidence>
<evidence type="ECO:0000259" key="3">
    <source>
        <dbReference type="Pfam" id="PF25298"/>
    </source>
</evidence>
<accession>A0A9J6EYH9</accession>
<organism evidence="4 5">
    <name type="scientific">Rhipicephalus microplus</name>
    <name type="common">Cattle tick</name>
    <name type="synonym">Boophilus microplus</name>
    <dbReference type="NCBI Taxonomy" id="6941"/>
    <lineage>
        <taxon>Eukaryota</taxon>
        <taxon>Metazoa</taxon>
        <taxon>Ecdysozoa</taxon>
        <taxon>Arthropoda</taxon>
        <taxon>Chelicerata</taxon>
        <taxon>Arachnida</taxon>
        <taxon>Acari</taxon>
        <taxon>Parasitiformes</taxon>
        <taxon>Ixodida</taxon>
        <taxon>Ixodoidea</taxon>
        <taxon>Ixodidae</taxon>
        <taxon>Rhipicephalinae</taxon>
        <taxon>Rhipicephalus</taxon>
        <taxon>Boophilus</taxon>
    </lineage>
</organism>
<feature type="transmembrane region" description="Helical" evidence="2">
    <location>
        <begin position="40"/>
        <end position="61"/>
    </location>
</feature>
<proteinExistence type="predicted"/>
<dbReference type="Pfam" id="PF25298">
    <property type="entry name" value="Baculo_FP_2nd"/>
    <property type="match status" value="1"/>
</dbReference>
<keyword evidence="2" id="KW-1133">Transmembrane helix</keyword>
<dbReference type="EMBL" id="JABSTU010000001">
    <property type="protein sequence ID" value="KAH8039345.1"/>
    <property type="molecule type" value="Genomic_DNA"/>
</dbReference>
<protein>
    <recommendedName>
        <fullName evidence="3">FP protein C-terminal domain-containing protein</fullName>
    </recommendedName>
</protein>
<evidence type="ECO:0000313" key="5">
    <source>
        <dbReference type="Proteomes" id="UP000821866"/>
    </source>
</evidence>
<keyword evidence="5" id="KW-1185">Reference proteome</keyword>